<dbReference type="Proteomes" id="UP000762676">
    <property type="component" value="Unassembled WGS sequence"/>
</dbReference>
<dbReference type="InterPro" id="IPR038717">
    <property type="entry name" value="Tc1-like_DDE_dom"/>
</dbReference>
<dbReference type="InterPro" id="IPR036397">
    <property type="entry name" value="RNaseH_sf"/>
</dbReference>
<proteinExistence type="predicted"/>
<keyword evidence="1" id="KW-0472">Membrane</keyword>
<evidence type="ECO:0000313" key="3">
    <source>
        <dbReference type="EMBL" id="GFS15587.1"/>
    </source>
</evidence>
<evidence type="ECO:0000256" key="1">
    <source>
        <dbReference type="SAM" id="Phobius"/>
    </source>
</evidence>
<sequence>MTAERFNGFLNHVSEIYQPEMEVCFVFDNARAHMQARNLELPEGFNIKYLPPYSPFLNICENAFSIWKQALKTRLTEVREQTFDQPFDERMATLTQLAVQETNVVTDGKTDDPFYPRVLEITAVQDNLKTTKTFLEQDIYGTKNTSIEKDVASSQPSAKGQYSTTTIDESSGLRIDAYEDIIFDFSDTTVKDSPAKNVATLYDTKTLKDITTISSITTIKEEDISIIPDNYKEQNTLTVLDTVKAYYIEWREDTTTEIGINAEQQATTDQDNTMVQAAKKEKETPTVQNTPTTIDSTVVDEAKTELNLTPGLGTVRERDFTNVEDDTSLLGITTVKGFPIDDHSTEQNKNMLKDATTVQGIFPEKDSTTVIVNHKATKPVIITGLDTAIPSSFTPNQEVFYHQDVTTAHYSTAKLDDSVVQDVSPEQDTKAVQETPVAHRADRPTLAPEIAPTPAQGFRLCKCKCPSHLNKTEQNRTLTKNQAEFQKELSVDTRTLSKAIRRKSSAVDSRVSSVCVGVFGTTLLVTVLVLLVITDIFSTRNHIRMKF</sequence>
<dbReference type="EMBL" id="BMAT01009877">
    <property type="protein sequence ID" value="GFS15587.1"/>
    <property type="molecule type" value="Genomic_DNA"/>
</dbReference>
<evidence type="ECO:0000259" key="2">
    <source>
        <dbReference type="Pfam" id="PF13358"/>
    </source>
</evidence>
<comment type="caution">
    <text evidence="3">The sequence shown here is derived from an EMBL/GenBank/DDBJ whole genome shotgun (WGS) entry which is preliminary data.</text>
</comment>
<protein>
    <submittedName>
        <fullName evidence="3">Sushi, von Willebrand factor type A, EGF and pentraxin domain-containing protein 1</fullName>
    </submittedName>
</protein>
<organism evidence="3 4">
    <name type="scientific">Elysia marginata</name>
    <dbReference type="NCBI Taxonomy" id="1093978"/>
    <lineage>
        <taxon>Eukaryota</taxon>
        <taxon>Metazoa</taxon>
        <taxon>Spiralia</taxon>
        <taxon>Lophotrochozoa</taxon>
        <taxon>Mollusca</taxon>
        <taxon>Gastropoda</taxon>
        <taxon>Heterobranchia</taxon>
        <taxon>Euthyneura</taxon>
        <taxon>Panpulmonata</taxon>
        <taxon>Sacoglossa</taxon>
        <taxon>Placobranchoidea</taxon>
        <taxon>Plakobranchidae</taxon>
        <taxon>Elysia</taxon>
    </lineage>
</organism>
<keyword evidence="1" id="KW-0812">Transmembrane</keyword>
<evidence type="ECO:0000313" key="4">
    <source>
        <dbReference type="Proteomes" id="UP000762676"/>
    </source>
</evidence>
<dbReference type="GO" id="GO:0003676">
    <property type="term" value="F:nucleic acid binding"/>
    <property type="evidence" value="ECO:0007669"/>
    <property type="project" value="InterPro"/>
</dbReference>
<dbReference type="Gene3D" id="3.30.420.10">
    <property type="entry name" value="Ribonuclease H-like superfamily/Ribonuclease H"/>
    <property type="match status" value="1"/>
</dbReference>
<name>A0AAV4IYT2_9GAST</name>
<accession>A0AAV4IYT2</accession>
<dbReference type="Pfam" id="PF13358">
    <property type="entry name" value="DDE_3"/>
    <property type="match status" value="1"/>
</dbReference>
<dbReference type="AlphaFoldDB" id="A0AAV4IYT2"/>
<feature type="domain" description="Tc1-like transposase DDE" evidence="2">
    <location>
        <begin position="1"/>
        <end position="75"/>
    </location>
</feature>
<gene>
    <name evidence="3" type="ORF">ElyMa_004936600</name>
</gene>
<reference evidence="3 4" key="1">
    <citation type="journal article" date="2021" name="Elife">
        <title>Chloroplast acquisition without the gene transfer in kleptoplastic sea slugs, Plakobranchus ocellatus.</title>
        <authorList>
            <person name="Maeda T."/>
            <person name="Takahashi S."/>
            <person name="Yoshida T."/>
            <person name="Shimamura S."/>
            <person name="Takaki Y."/>
            <person name="Nagai Y."/>
            <person name="Toyoda A."/>
            <person name="Suzuki Y."/>
            <person name="Arimoto A."/>
            <person name="Ishii H."/>
            <person name="Satoh N."/>
            <person name="Nishiyama T."/>
            <person name="Hasebe M."/>
            <person name="Maruyama T."/>
            <person name="Minagawa J."/>
            <person name="Obokata J."/>
            <person name="Shigenobu S."/>
        </authorList>
    </citation>
    <scope>NUCLEOTIDE SEQUENCE [LARGE SCALE GENOMIC DNA]</scope>
</reference>
<keyword evidence="4" id="KW-1185">Reference proteome</keyword>
<keyword evidence="1" id="KW-1133">Transmembrane helix</keyword>
<feature type="transmembrane region" description="Helical" evidence="1">
    <location>
        <begin position="511"/>
        <end position="537"/>
    </location>
</feature>